<sequence length="280" mass="31546">MEESAREFRLGTPRGLSGLSGLGGPAAPRALSPSRKRREKFGERKETPFVPPLRRRENEAVDLDKLEVKVEAPALRAPLVDRTNEDRSNEDRAALKKEVLALASPNRAKIEDVPVTPERLISCFVEPEVAAQRGIFRSPERNDPKEADRAVAREPPREPPAQVRPVLKRVPTDFKTRLLKKQEFGASLGGKRVTFAEEQTACSPPRWYLDLLEHDQEKKLEEPKASKPPRALTPPLRRNKEARCAMRRAAGRGAEAEKGLATVQLDDKNRRHNFMACRHL</sequence>
<dbReference type="EMBL" id="CAUJNA010002613">
    <property type="protein sequence ID" value="CAJ1393639.1"/>
    <property type="molecule type" value="Genomic_DNA"/>
</dbReference>
<evidence type="ECO:0000313" key="2">
    <source>
        <dbReference type="EMBL" id="CAJ1393639.1"/>
    </source>
</evidence>
<feature type="compositionally biased region" description="Basic and acidic residues" evidence="1">
    <location>
        <begin position="138"/>
        <end position="157"/>
    </location>
</feature>
<name>A0AA36IVP8_9DINO</name>
<evidence type="ECO:0000256" key="1">
    <source>
        <dbReference type="SAM" id="MobiDB-lite"/>
    </source>
</evidence>
<reference evidence="2" key="1">
    <citation type="submission" date="2023-08" db="EMBL/GenBank/DDBJ databases">
        <authorList>
            <person name="Chen Y."/>
            <person name="Shah S."/>
            <person name="Dougan E. K."/>
            <person name="Thang M."/>
            <person name="Chan C."/>
        </authorList>
    </citation>
    <scope>NUCLEOTIDE SEQUENCE</scope>
</reference>
<accession>A0AA36IVP8</accession>
<organism evidence="2 3">
    <name type="scientific">Effrenium voratum</name>
    <dbReference type="NCBI Taxonomy" id="2562239"/>
    <lineage>
        <taxon>Eukaryota</taxon>
        <taxon>Sar</taxon>
        <taxon>Alveolata</taxon>
        <taxon>Dinophyceae</taxon>
        <taxon>Suessiales</taxon>
        <taxon>Symbiodiniaceae</taxon>
        <taxon>Effrenium</taxon>
    </lineage>
</organism>
<feature type="region of interest" description="Disordered" evidence="1">
    <location>
        <begin position="219"/>
        <end position="257"/>
    </location>
</feature>
<evidence type="ECO:0000313" key="3">
    <source>
        <dbReference type="Proteomes" id="UP001178507"/>
    </source>
</evidence>
<dbReference type="Proteomes" id="UP001178507">
    <property type="component" value="Unassembled WGS sequence"/>
</dbReference>
<proteinExistence type="predicted"/>
<feature type="region of interest" description="Disordered" evidence="1">
    <location>
        <begin position="1"/>
        <end position="58"/>
    </location>
</feature>
<gene>
    <name evidence="2" type="ORF">EVOR1521_LOCUS18465</name>
</gene>
<dbReference type="AlphaFoldDB" id="A0AA36IVP8"/>
<keyword evidence="3" id="KW-1185">Reference proteome</keyword>
<feature type="region of interest" description="Disordered" evidence="1">
    <location>
        <begin position="133"/>
        <end position="166"/>
    </location>
</feature>
<comment type="caution">
    <text evidence="2">The sequence shown here is derived from an EMBL/GenBank/DDBJ whole genome shotgun (WGS) entry which is preliminary data.</text>
</comment>
<protein>
    <submittedName>
        <fullName evidence="2">Uncharacterized protein</fullName>
    </submittedName>
</protein>